<name>A0AB39KRC3_9CAUL</name>
<protein>
    <submittedName>
        <fullName evidence="2">Diacylglycerol kinase family protein</fullName>
    </submittedName>
</protein>
<gene>
    <name evidence="2" type="ORF">ABOZ73_13695</name>
</gene>
<feature type="domain" description="DAGKc" evidence="1">
    <location>
        <begin position="1"/>
        <end position="132"/>
    </location>
</feature>
<evidence type="ECO:0000259" key="1">
    <source>
        <dbReference type="PROSITE" id="PS50146"/>
    </source>
</evidence>
<proteinExistence type="predicted"/>
<keyword evidence="2" id="KW-0418">Kinase</keyword>
<accession>A0AB39KRC3</accession>
<dbReference type="EMBL" id="CP158375">
    <property type="protein sequence ID" value="XDO95841.1"/>
    <property type="molecule type" value="Genomic_DNA"/>
</dbReference>
<dbReference type="PROSITE" id="PS50146">
    <property type="entry name" value="DAGK"/>
    <property type="match status" value="1"/>
</dbReference>
<reference evidence="2" key="1">
    <citation type="submission" date="2024-06" db="EMBL/GenBank/DDBJ databases">
        <title>Caulobacter inopinatus, sp. nov.</title>
        <authorList>
            <person name="Donachie S.P."/>
        </authorList>
    </citation>
    <scope>NUCLEOTIDE SEQUENCE</scope>
    <source>
        <strain evidence="2">73W</strain>
    </source>
</reference>
<dbReference type="Gene3D" id="3.40.50.10330">
    <property type="entry name" value="Probable inorganic polyphosphate/atp-NAD kinase, domain 1"/>
    <property type="match status" value="1"/>
</dbReference>
<evidence type="ECO:0000313" key="2">
    <source>
        <dbReference type="EMBL" id="XDO95841.1"/>
    </source>
</evidence>
<keyword evidence="2" id="KW-0808">Transferase</keyword>
<dbReference type="AlphaFoldDB" id="A0AB39KRC3"/>
<dbReference type="Pfam" id="PF00781">
    <property type="entry name" value="DAGK_cat"/>
    <property type="match status" value="1"/>
</dbReference>
<dbReference type="RefSeq" id="WP_369058684.1">
    <property type="nucleotide sequence ID" value="NZ_CP158375.1"/>
</dbReference>
<dbReference type="SMART" id="SM00046">
    <property type="entry name" value="DAGKc"/>
    <property type="match status" value="1"/>
</dbReference>
<dbReference type="InterPro" id="IPR017438">
    <property type="entry name" value="ATP-NAD_kinase_N"/>
</dbReference>
<sequence length="305" mass="32542">MIPGVIRNPKSHGNRGVGPLGAGDGACLFAEPSTPEDLAETLRRFAKAGVTLLVIDGGDGTVREVLTAMPQAFGKRQPLVAVLPSGKTNMLALDLEAPRDWSLQDALKKAEVKAPVTKQRSPMLITWPEGGHPPLQGFIMGAAAFVRATNMAQTVHAWGAFHNVAVAVTLLGAVFRTLIGDEGHAWRGGVPMRVAADRDPGYVGSRFVFLATALKRMPFGLKPFGEPRYGLKYLDVDAPPHRLHAAIPKLLKGTGTQELAQAGYRRGDADVLNLWIPEPFVVDGEIYPGGAVQIRLGAPVTFLAP</sequence>
<organism evidence="2">
    <name type="scientific">Caulobacter sp. 73W</name>
    <dbReference type="NCBI Taxonomy" id="3161137"/>
    <lineage>
        <taxon>Bacteria</taxon>
        <taxon>Pseudomonadati</taxon>
        <taxon>Pseudomonadota</taxon>
        <taxon>Alphaproteobacteria</taxon>
        <taxon>Caulobacterales</taxon>
        <taxon>Caulobacteraceae</taxon>
        <taxon>Caulobacter</taxon>
    </lineage>
</organism>
<dbReference type="GO" id="GO:0016301">
    <property type="term" value="F:kinase activity"/>
    <property type="evidence" value="ECO:0007669"/>
    <property type="project" value="UniProtKB-KW"/>
</dbReference>
<dbReference type="InterPro" id="IPR016064">
    <property type="entry name" value="NAD/diacylglycerol_kinase_sf"/>
</dbReference>
<dbReference type="InterPro" id="IPR001206">
    <property type="entry name" value="Diacylglycerol_kinase_cat_dom"/>
</dbReference>
<dbReference type="SUPFAM" id="SSF111331">
    <property type="entry name" value="NAD kinase/diacylglycerol kinase-like"/>
    <property type="match status" value="1"/>
</dbReference>